<feature type="compositionally biased region" description="Basic and acidic residues" evidence="1">
    <location>
        <begin position="28"/>
        <end position="48"/>
    </location>
</feature>
<keyword evidence="4" id="KW-1185">Reference proteome</keyword>
<keyword evidence="2" id="KW-0812">Transmembrane</keyword>
<gene>
    <name evidence="3" type="ORF">ANCCAN_21268</name>
</gene>
<organism evidence="3 4">
    <name type="scientific">Ancylostoma caninum</name>
    <name type="common">Dog hookworm</name>
    <dbReference type="NCBI Taxonomy" id="29170"/>
    <lineage>
        <taxon>Eukaryota</taxon>
        <taxon>Metazoa</taxon>
        <taxon>Ecdysozoa</taxon>
        <taxon>Nematoda</taxon>
        <taxon>Chromadorea</taxon>
        <taxon>Rhabditida</taxon>
        <taxon>Rhabditina</taxon>
        <taxon>Rhabditomorpha</taxon>
        <taxon>Strongyloidea</taxon>
        <taxon>Ancylostomatidae</taxon>
        <taxon>Ancylostomatinae</taxon>
        <taxon>Ancylostoma</taxon>
    </lineage>
</organism>
<dbReference type="Proteomes" id="UP000252519">
    <property type="component" value="Unassembled WGS sequence"/>
</dbReference>
<sequence length="90" mass="10115">MPPKRKSRTGATPVRGEGRTTRSSAKKAKADHSDSEKSASSDDEKPFDKGTFMSVMRYDFEDLLTSMPLVSAVLLHCFFVHFSFHKDFAQ</sequence>
<comment type="caution">
    <text evidence="3">The sequence shown here is derived from an EMBL/GenBank/DDBJ whole genome shotgun (WGS) entry which is preliminary data.</text>
</comment>
<evidence type="ECO:0000256" key="2">
    <source>
        <dbReference type="SAM" id="Phobius"/>
    </source>
</evidence>
<evidence type="ECO:0000313" key="3">
    <source>
        <dbReference type="EMBL" id="RCN32911.1"/>
    </source>
</evidence>
<feature type="region of interest" description="Disordered" evidence="1">
    <location>
        <begin position="1"/>
        <end position="49"/>
    </location>
</feature>
<evidence type="ECO:0000313" key="4">
    <source>
        <dbReference type="Proteomes" id="UP000252519"/>
    </source>
</evidence>
<dbReference type="OrthoDB" id="5876800at2759"/>
<keyword evidence="2" id="KW-1133">Transmembrane helix</keyword>
<feature type="transmembrane region" description="Helical" evidence="2">
    <location>
        <begin position="63"/>
        <end position="84"/>
    </location>
</feature>
<accession>A0A368FL12</accession>
<reference evidence="3 4" key="1">
    <citation type="submission" date="2014-10" db="EMBL/GenBank/DDBJ databases">
        <title>Draft genome of the hookworm Ancylostoma caninum.</title>
        <authorList>
            <person name="Mitreva M."/>
        </authorList>
    </citation>
    <scope>NUCLEOTIDE SEQUENCE [LARGE SCALE GENOMIC DNA]</scope>
    <source>
        <strain evidence="3 4">Baltimore</strain>
    </source>
</reference>
<proteinExistence type="predicted"/>
<evidence type="ECO:0000256" key="1">
    <source>
        <dbReference type="SAM" id="MobiDB-lite"/>
    </source>
</evidence>
<protein>
    <submittedName>
        <fullName evidence="3">Uncharacterized protein</fullName>
    </submittedName>
</protein>
<keyword evidence="2" id="KW-0472">Membrane</keyword>
<dbReference type="AlphaFoldDB" id="A0A368FL12"/>
<dbReference type="EMBL" id="JOJR01001006">
    <property type="protein sequence ID" value="RCN32911.1"/>
    <property type="molecule type" value="Genomic_DNA"/>
</dbReference>
<name>A0A368FL12_ANCCA</name>